<comment type="similarity">
    <text evidence="1 2">Belongs to the cytochrome P450 family.</text>
</comment>
<dbReference type="EMBL" id="BAABJQ010000008">
    <property type="protein sequence ID" value="GAA5186625.1"/>
    <property type="molecule type" value="Genomic_DNA"/>
</dbReference>
<dbReference type="Pfam" id="PF00067">
    <property type="entry name" value="p450"/>
    <property type="match status" value="1"/>
</dbReference>
<evidence type="ECO:0000313" key="4">
    <source>
        <dbReference type="Proteomes" id="UP001501570"/>
    </source>
</evidence>
<dbReference type="PRINTS" id="PR00359">
    <property type="entry name" value="BP450"/>
</dbReference>
<comment type="caution">
    <text evidence="3">The sequence shown here is derived from an EMBL/GenBank/DDBJ whole genome shotgun (WGS) entry which is preliminary data.</text>
</comment>
<dbReference type="InterPro" id="IPR017972">
    <property type="entry name" value="Cyt_P450_CS"/>
</dbReference>
<dbReference type="CDD" id="cd20625">
    <property type="entry name" value="CYP164-like"/>
    <property type="match status" value="1"/>
</dbReference>
<dbReference type="SUPFAM" id="SSF48264">
    <property type="entry name" value="Cytochrome P450"/>
    <property type="match status" value="1"/>
</dbReference>
<keyword evidence="2" id="KW-0479">Metal-binding</keyword>
<dbReference type="InterPro" id="IPR036396">
    <property type="entry name" value="Cyt_P450_sf"/>
</dbReference>
<keyword evidence="4" id="KW-1185">Reference proteome</keyword>
<keyword evidence="2" id="KW-0560">Oxidoreductase</keyword>
<keyword evidence="2" id="KW-0408">Iron</keyword>
<evidence type="ECO:0000256" key="1">
    <source>
        <dbReference type="ARBA" id="ARBA00010617"/>
    </source>
</evidence>
<dbReference type="PANTHER" id="PTHR46696">
    <property type="entry name" value="P450, PUTATIVE (EUROFUNG)-RELATED"/>
    <property type="match status" value="1"/>
</dbReference>
<organism evidence="3 4">
    <name type="scientific">Rugosimonospora acidiphila</name>
    <dbReference type="NCBI Taxonomy" id="556531"/>
    <lineage>
        <taxon>Bacteria</taxon>
        <taxon>Bacillati</taxon>
        <taxon>Actinomycetota</taxon>
        <taxon>Actinomycetes</taxon>
        <taxon>Micromonosporales</taxon>
        <taxon>Micromonosporaceae</taxon>
        <taxon>Rugosimonospora</taxon>
    </lineage>
</organism>
<evidence type="ECO:0000313" key="3">
    <source>
        <dbReference type="EMBL" id="GAA5186625.1"/>
    </source>
</evidence>
<keyword evidence="2" id="KW-0503">Monooxygenase</keyword>
<dbReference type="PANTHER" id="PTHR46696:SF1">
    <property type="entry name" value="CYTOCHROME P450 YJIB-RELATED"/>
    <property type="match status" value="1"/>
</dbReference>
<dbReference type="Gene3D" id="1.10.630.10">
    <property type="entry name" value="Cytochrome P450"/>
    <property type="match status" value="1"/>
</dbReference>
<dbReference type="InterPro" id="IPR001128">
    <property type="entry name" value="Cyt_P450"/>
</dbReference>
<dbReference type="PROSITE" id="PS00086">
    <property type="entry name" value="CYTOCHROME_P450"/>
    <property type="match status" value="1"/>
</dbReference>
<proteinExistence type="inferred from homology"/>
<sequence>MYRQMAVDFEPHELWSEAARLDRHAFYARVREAGEPVPQTDPNSGQRFWVLARHADVHAGLRHPDLGHEVRRHQSDPAPARVLVSEAERLDSRQLICLDPPDHTRLRGFINTAFTARTVARLETRIEALIDGLLADARQRGTVDGVADLGHPVPVGVIADLVGIPAEDRERFRGWSRAMISGGRAWAVASEQFAAYLDDLAAKRRADPQDDLLSALVALQIAGDSLDRDELVAMIQLLLVAGQETSVDLIANGILALLSNPDQWQLLKDDPSRAAAAVEEIIRYDGPVEIAPPRYTFRGIELGGGAIPPFEIVALSLLGANRDPEVFTDPDVFDITRSDAKHHVGFGHGIHFCLGAPLARLQGRIMFEKLAQQLPDLRLLAEPDQLRGVNPRLTALPLAV</sequence>
<gene>
    <name evidence="3" type="ORF">GCM10023322_33290</name>
</gene>
<name>A0ABP9RT32_9ACTN</name>
<protein>
    <submittedName>
        <fullName evidence="3">Cytochrome P450</fullName>
    </submittedName>
</protein>
<keyword evidence="2" id="KW-0349">Heme</keyword>
<evidence type="ECO:0000256" key="2">
    <source>
        <dbReference type="RuleBase" id="RU000461"/>
    </source>
</evidence>
<reference evidence="4" key="1">
    <citation type="journal article" date="2019" name="Int. J. Syst. Evol. Microbiol.">
        <title>The Global Catalogue of Microorganisms (GCM) 10K type strain sequencing project: providing services to taxonomists for standard genome sequencing and annotation.</title>
        <authorList>
            <consortium name="The Broad Institute Genomics Platform"/>
            <consortium name="The Broad Institute Genome Sequencing Center for Infectious Disease"/>
            <person name="Wu L."/>
            <person name="Ma J."/>
        </authorList>
    </citation>
    <scope>NUCLEOTIDE SEQUENCE [LARGE SCALE GENOMIC DNA]</scope>
    <source>
        <strain evidence="4">JCM 18304</strain>
    </source>
</reference>
<accession>A0ABP9RT32</accession>
<dbReference type="Proteomes" id="UP001501570">
    <property type="component" value="Unassembled WGS sequence"/>
</dbReference>
<dbReference type="InterPro" id="IPR002397">
    <property type="entry name" value="Cyt_P450_B"/>
</dbReference>